<evidence type="ECO:0000313" key="3">
    <source>
        <dbReference type="EMBL" id="CAD8954882.1"/>
    </source>
</evidence>
<dbReference type="AlphaFoldDB" id="A0A6U2IXP1"/>
<protein>
    <recommendedName>
        <fullName evidence="4">Trichohyalin-plectin-homology domain-containing protein</fullName>
    </recommendedName>
</protein>
<evidence type="ECO:0000256" key="2">
    <source>
        <dbReference type="SAM" id="MobiDB-lite"/>
    </source>
</evidence>
<feature type="region of interest" description="Disordered" evidence="2">
    <location>
        <begin position="293"/>
        <end position="314"/>
    </location>
</feature>
<feature type="compositionally biased region" description="Polar residues" evidence="2">
    <location>
        <begin position="15"/>
        <end position="36"/>
    </location>
</feature>
<reference evidence="3" key="1">
    <citation type="submission" date="2021-01" db="EMBL/GenBank/DDBJ databases">
        <authorList>
            <person name="Corre E."/>
            <person name="Pelletier E."/>
            <person name="Niang G."/>
            <person name="Scheremetjew M."/>
            <person name="Finn R."/>
            <person name="Kale V."/>
            <person name="Holt S."/>
            <person name="Cochrane G."/>
            <person name="Meng A."/>
            <person name="Brown T."/>
            <person name="Cohen L."/>
        </authorList>
    </citation>
    <scope>NUCLEOTIDE SEQUENCE</scope>
    <source>
        <strain evidence="3">CCMP644</strain>
    </source>
</reference>
<keyword evidence="1" id="KW-0175">Coiled coil</keyword>
<proteinExistence type="predicted"/>
<evidence type="ECO:0008006" key="4">
    <source>
        <dbReference type="Google" id="ProtNLM"/>
    </source>
</evidence>
<feature type="coiled-coil region" evidence="1">
    <location>
        <begin position="169"/>
        <end position="196"/>
    </location>
</feature>
<name>A0A6U2IXP1_HEMAN</name>
<feature type="region of interest" description="Disordered" evidence="2">
    <location>
        <begin position="1"/>
        <end position="53"/>
    </location>
</feature>
<evidence type="ECO:0000256" key="1">
    <source>
        <dbReference type="SAM" id="Coils"/>
    </source>
</evidence>
<organism evidence="3">
    <name type="scientific">Hemiselmis andersenii</name>
    <name type="common">Cryptophyte alga</name>
    <dbReference type="NCBI Taxonomy" id="464988"/>
    <lineage>
        <taxon>Eukaryota</taxon>
        <taxon>Cryptophyceae</taxon>
        <taxon>Cryptomonadales</taxon>
        <taxon>Hemiselmidaceae</taxon>
        <taxon>Hemiselmis</taxon>
    </lineage>
</organism>
<gene>
    <name evidence="3" type="ORF">HAND00432_LOCUS9420</name>
</gene>
<accession>A0A6U2IXP1</accession>
<feature type="region of interest" description="Disordered" evidence="2">
    <location>
        <begin position="228"/>
        <end position="278"/>
    </location>
</feature>
<feature type="region of interest" description="Disordered" evidence="2">
    <location>
        <begin position="417"/>
        <end position="436"/>
    </location>
</feature>
<sequence>MSAKPLNLTGGTPAGSRSGSRMTAARQSNTNKQANALSGMAMEGGGGGRGVDPARKEKLRTALVKKLLSKYHPGIADSKTERLVKSEVDRLMNMDRVTEDILHDVENKVRRQSNDEIAFIVTNPFKNVTSFKSGASDEWAAMNDMVVRAGFEADTRKANQVLKSKQEFKRLLDEQIVEADARKAAEKREKEEESKRVLGDVKAYVAAMDQKKKDQYVMFDKIRKDREEEMLQTKTRHENALKAKREEEAEETRQRQREQQREYEQLQKKKKDDADKMRKWKLENERNLAEKERLRQVQHREDLEFSRKAQKALDDAEARRLEDLRILNEKMKAKEKYGEILGASNAAIEAEDEARMVKIQNEAKKKAEAQYKERLQRERQKKIEVRQTLDKQVQEQEQRKKDEKEAMLRQSEMFKKQAAEAMAEDKRKMQARKDAQDAYRMQLEDQLRHDVKLRPARELMMSEVERKINRSFRPR</sequence>
<feature type="region of interest" description="Disordered" evidence="2">
    <location>
        <begin position="364"/>
        <end position="383"/>
    </location>
</feature>
<dbReference type="EMBL" id="HBFX01015597">
    <property type="protein sequence ID" value="CAD8954882.1"/>
    <property type="molecule type" value="Transcribed_RNA"/>
</dbReference>